<comment type="caution">
    <text evidence="2">The sequence shown here is derived from an EMBL/GenBank/DDBJ whole genome shotgun (WGS) entry which is preliminary data.</text>
</comment>
<gene>
    <name evidence="2" type="ORF">FAGAP_8149</name>
</gene>
<feature type="region of interest" description="Disordered" evidence="1">
    <location>
        <begin position="57"/>
        <end position="79"/>
    </location>
</feature>
<feature type="compositionally biased region" description="Polar residues" evidence="1">
    <location>
        <begin position="1"/>
        <end position="12"/>
    </location>
</feature>
<dbReference type="AlphaFoldDB" id="A0A9P5B6F6"/>
<proteinExistence type="predicted"/>
<feature type="region of interest" description="Disordered" evidence="1">
    <location>
        <begin position="1"/>
        <end position="20"/>
    </location>
</feature>
<keyword evidence="3" id="KW-1185">Reference proteome</keyword>
<name>A0A9P5B6F6_9HYPO</name>
<accession>A0A9P5B6F6</accession>
<sequence length="79" mass="8423">MAAPTQYPSPNFNGPDPAAPLRCPHFRAQNPINASMCKGYQRGQPCRWVVPIIYQAHGGAQDGDGNDDHGTSDVDAGES</sequence>
<organism evidence="2 3">
    <name type="scientific">Fusarium agapanthi</name>
    <dbReference type="NCBI Taxonomy" id="1803897"/>
    <lineage>
        <taxon>Eukaryota</taxon>
        <taxon>Fungi</taxon>
        <taxon>Dikarya</taxon>
        <taxon>Ascomycota</taxon>
        <taxon>Pezizomycotina</taxon>
        <taxon>Sordariomycetes</taxon>
        <taxon>Hypocreomycetidae</taxon>
        <taxon>Hypocreales</taxon>
        <taxon>Nectriaceae</taxon>
        <taxon>Fusarium</taxon>
        <taxon>Fusarium fujikuroi species complex</taxon>
    </lineage>
</organism>
<evidence type="ECO:0000313" key="2">
    <source>
        <dbReference type="EMBL" id="KAF4495716.1"/>
    </source>
</evidence>
<dbReference type="Proteomes" id="UP000737391">
    <property type="component" value="Unassembled WGS sequence"/>
</dbReference>
<evidence type="ECO:0000313" key="3">
    <source>
        <dbReference type="Proteomes" id="UP000737391"/>
    </source>
</evidence>
<protein>
    <submittedName>
        <fullName evidence="2">Uncharacterized protein</fullName>
    </submittedName>
</protein>
<dbReference type="EMBL" id="LUFC02000614">
    <property type="protein sequence ID" value="KAF4495716.1"/>
    <property type="molecule type" value="Genomic_DNA"/>
</dbReference>
<evidence type="ECO:0000256" key="1">
    <source>
        <dbReference type="SAM" id="MobiDB-lite"/>
    </source>
</evidence>
<reference evidence="2" key="1">
    <citation type="submission" date="2020-01" db="EMBL/GenBank/DDBJ databases">
        <title>Identification and distribution of gene clusters putatively required for synthesis of sphingolipid metabolism inhibitors in phylogenetically diverse species of the filamentous fungus Fusarium.</title>
        <authorList>
            <person name="Kim H.-S."/>
            <person name="Busman M."/>
            <person name="Brown D.W."/>
            <person name="Divon H."/>
            <person name="Uhlig S."/>
            <person name="Proctor R.H."/>
        </authorList>
    </citation>
    <scope>NUCLEOTIDE SEQUENCE</scope>
    <source>
        <strain evidence="2">NRRL 31653</strain>
    </source>
</reference>